<proteinExistence type="predicted"/>
<keyword evidence="3" id="KW-1185">Reference proteome</keyword>
<reference evidence="2 3" key="1">
    <citation type="submission" date="2021-06" db="EMBL/GenBank/DDBJ databases">
        <title>Caerostris extrusa draft genome.</title>
        <authorList>
            <person name="Kono N."/>
            <person name="Arakawa K."/>
        </authorList>
    </citation>
    <scope>NUCLEOTIDE SEQUENCE [LARGE SCALE GENOMIC DNA]</scope>
</reference>
<evidence type="ECO:0000313" key="3">
    <source>
        <dbReference type="Proteomes" id="UP001054945"/>
    </source>
</evidence>
<evidence type="ECO:0000256" key="1">
    <source>
        <dbReference type="SAM" id="MobiDB-lite"/>
    </source>
</evidence>
<feature type="compositionally biased region" description="Pro residues" evidence="1">
    <location>
        <begin position="140"/>
        <end position="152"/>
    </location>
</feature>
<protein>
    <submittedName>
        <fullName evidence="2">Uncharacterized protein</fullName>
    </submittedName>
</protein>
<evidence type="ECO:0000313" key="2">
    <source>
        <dbReference type="EMBL" id="GIY39807.1"/>
    </source>
</evidence>
<dbReference type="Proteomes" id="UP001054945">
    <property type="component" value="Unassembled WGS sequence"/>
</dbReference>
<organism evidence="2 3">
    <name type="scientific">Caerostris extrusa</name>
    <name type="common">Bark spider</name>
    <name type="synonym">Caerostris bankana</name>
    <dbReference type="NCBI Taxonomy" id="172846"/>
    <lineage>
        <taxon>Eukaryota</taxon>
        <taxon>Metazoa</taxon>
        <taxon>Ecdysozoa</taxon>
        <taxon>Arthropoda</taxon>
        <taxon>Chelicerata</taxon>
        <taxon>Arachnida</taxon>
        <taxon>Araneae</taxon>
        <taxon>Araneomorphae</taxon>
        <taxon>Entelegynae</taxon>
        <taxon>Araneoidea</taxon>
        <taxon>Araneidae</taxon>
        <taxon>Caerostris</taxon>
    </lineage>
</organism>
<accession>A0AAV4T542</accession>
<dbReference type="EMBL" id="BPLR01010513">
    <property type="protein sequence ID" value="GIY39807.1"/>
    <property type="molecule type" value="Genomic_DNA"/>
</dbReference>
<dbReference type="AlphaFoldDB" id="A0AAV4T542"/>
<feature type="region of interest" description="Disordered" evidence="1">
    <location>
        <begin position="134"/>
        <end position="158"/>
    </location>
</feature>
<comment type="caution">
    <text evidence="2">The sequence shown here is derived from an EMBL/GenBank/DDBJ whole genome shotgun (WGS) entry which is preliminary data.</text>
</comment>
<name>A0AAV4T542_CAEEX</name>
<gene>
    <name evidence="2" type="ORF">CEXT_293171</name>
</gene>
<sequence>MIEGHSFGGFIMVIPRIHERSPFGGEKNREVDTLFLSNEGRTSTPATGDSGLPYLFPNTSDIGWGCALANLSRREIRAALMEVALCSSASGVLGSGREKSWNLGLNEAIFGGKKNREVGTLFAPKCGLVKFISNKRPFRGDPPPPPPPPSPPKIAGRPISFRTLPTSVRGAPSQISPRREISAALMEAALAPVHPWFWVWEGKELEFRDKRPLGADFNPTTTPATGDSGPYYLFPNTSDIDSGCALANLSRREIRAAPNGGNPLLQCIRGLGSGRGKS</sequence>